<reference evidence="11 12" key="1">
    <citation type="journal article" date="2012" name="J. Bacteriol.">
        <title>Draft genome of Streptomyces tsukubaensis NRRL 18488, the producer of the clinically important immunosuppressant tacrolimus (FK506).</title>
        <authorList>
            <person name="Barreiro C."/>
            <person name="Prieto C."/>
            <person name="Sola-Landa A."/>
            <person name="Solera E."/>
            <person name="Martinez-Castro M."/>
            <person name="Perez-Redondo R."/>
            <person name="Garcia-Estrada C."/>
            <person name="Aparicio J.F."/>
            <person name="Fernandez-Martinez L.T."/>
            <person name="Santos-Aberturas J."/>
            <person name="Salehi-Najafabadi Z."/>
            <person name="Rodriguez-Garcia A."/>
            <person name="Tauch A."/>
            <person name="Martin J.F."/>
        </authorList>
    </citation>
    <scope>NUCLEOTIDE SEQUENCE [LARGE SCALE GENOMIC DNA]</scope>
    <source>
        <strain evidence="12">DSM 42081 / NBRC 108919 / NRRL 18488 / 9993</strain>
    </source>
</reference>
<feature type="domain" description="Major facilitator superfamily (MFS) profile" evidence="10">
    <location>
        <begin position="21"/>
        <end position="506"/>
    </location>
</feature>
<feature type="region of interest" description="Disordered" evidence="8">
    <location>
        <begin position="504"/>
        <end position="562"/>
    </location>
</feature>
<proteinExistence type="predicted"/>
<gene>
    <name evidence="11" type="ORF">STSU_026095</name>
</gene>
<dbReference type="Pfam" id="PF07690">
    <property type="entry name" value="MFS_1"/>
    <property type="match status" value="1"/>
</dbReference>
<evidence type="ECO:0000256" key="6">
    <source>
        <dbReference type="ARBA" id="ARBA00023136"/>
    </source>
</evidence>
<feature type="transmembrane region" description="Helical" evidence="9">
    <location>
        <begin position="21"/>
        <end position="44"/>
    </location>
</feature>
<keyword evidence="6 9" id="KW-0472">Membrane</keyword>
<evidence type="ECO:0000256" key="2">
    <source>
        <dbReference type="ARBA" id="ARBA00022448"/>
    </source>
</evidence>
<feature type="transmembrane region" description="Helical" evidence="9">
    <location>
        <begin position="112"/>
        <end position="134"/>
    </location>
</feature>
<feature type="transmembrane region" description="Helical" evidence="9">
    <location>
        <begin position="56"/>
        <end position="75"/>
    </location>
</feature>
<dbReference type="EMBL" id="CP029159">
    <property type="protein sequence ID" value="QKM70086.1"/>
    <property type="molecule type" value="Genomic_DNA"/>
</dbReference>
<evidence type="ECO:0000313" key="11">
    <source>
        <dbReference type="EMBL" id="QKM70086.1"/>
    </source>
</evidence>
<feature type="transmembrane region" description="Helical" evidence="9">
    <location>
        <begin position="274"/>
        <end position="298"/>
    </location>
</feature>
<evidence type="ECO:0000313" key="12">
    <source>
        <dbReference type="Proteomes" id="UP000005940"/>
    </source>
</evidence>
<keyword evidence="7" id="KW-0046">Antibiotic resistance</keyword>
<feature type="transmembrane region" description="Helical" evidence="9">
    <location>
        <begin position="171"/>
        <end position="195"/>
    </location>
</feature>
<dbReference type="SUPFAM" id="SSF103473">
    <property type="entry name" value="MFS general substrate transporter"/>
    <property type="match status" value="1"/>
</dbReference>
<dbReference type="GO" id="GO:0046677">
    <property type="term" value="P:response to antibiotic"/>
    <property type="evidence" value="ECO:0007669"/>
    <property type="project" value="UniProtKB-KW"/>
</dbReference>
<evidence type="ECO:0000259" key="10">
    <source>
        <dbReference type="PROSITE" id="PS50850"/>
    </source>
</evidence>
<dbReference type="RefSeq" id="WP_130584572.1">
    <property type="nucleotide sequence ID" value="NZ_CP029159.1"/>
</dbReference>
<keyword evidence="2" id="KW-0813">Transport</keyword>
<dbReference type="PROSITE" id="PS50850">
    <property type="entry name" value="MFS"/>
    <property type="match status" value="1"/>
</dbReference>
<evidence type="ECO:0000256" key="5">
    <source>
        <dbReference type="ARBA" id="ARBA00022989"/>
    </source>
</evidence>
<feature type="transmembrane region" description="Helical" evidence="9">
    <location>
        <begin position="87"/>
        <end position="106"/>
    </location>
</feature>
<dbReference type="InterPro" id="IPR020846">
    <property type="entry name" value="MFS_dom"/>
</dbReference>
<feature type="transmembrane region" description="Helical" evidence="9">
    <location>
        <begin position="207"/>
        <end position="226"/>
    </location>
</feature>
<feature type="transmembrane region" description="Helical" evidence="9">
    <location>
        <begin position="335"/>
        <end position="358"/>
    </location>
</feature>
<evidence type="ECO:0000256" key="9">
    <source>
        <dbReference type="SAM" id="Phobius"/>
    </source>
</evidence>
<feature type="transmembrane region" description="Helical" evidence="9">
    <location>
        <begin position="310"/>
        <end position="328"/>
    </location>
</feature>
<dbReference type="Proteomes" id="UP000005940">
    <property type="component" value="Chromosome"/>
</dbReference>
<dbReference type="InterPro" id="IPR036259">
    <property type="entry name" value="MFS_trans_sf"/>
</dbReference>
<dbReference type="InterPro" id="IPR011701">
    <property type="entry name" value="MFS"/>
</dbReference>
<sequence>MSSTPSPSTAAGKAGAREWAGLAVLALPTLLISLDQSVLFLALPHLADSLTPNGSQMLWIMDIYGFMIAGFLVTMGTLGDRIGRRRLLMIGAVAVGATSLMAAFSTSAELLIASRALLGVAAATLMPSTLSLIGNMFRDPVQRGRAFAVWACCFMGGTALGPVVGGVMLEYFWWGSVFLLGVPVMLILLVAAPLVLPEYKAPDGGRIDLPSVLMSLAAILPVIYGLKESAREGWEPGAAAAIAAGLAFGALFTARQRRLSHPLLDLGLFRHRAFTLALLVLLLTMAGMSGAYLFITGFLQMVEGLSPFEAGLWMVPSALVSIVSATLAPTLARRLPLGTVVAGGLALTAVGYLLLAFVDPVGGLPLLITGFVISFFGTGPIGALGANLAVGSAPPEKSGSAASLNETSGEFGVAFGLAAFGSLGGALYSSGVTVPDGLTGEQAEAVRGSVEGALAVAADLPGGSADAVLAAAREAYVGGLNTVGAVCAVLAVVTAAVAGTALRRAAGARPGPSAPEPAADPRSESQSEPEPESQPESQSEPDSDSDSEPERQPEPGGTPTRA</sequence>
<feature type="transmembrane region" description="Helical" evidence="9">
    <location>
        <begin position="238"/>
        <end position="254"/>
    </location>
</feature>
<dbReference type="Gene3D" id="1.20.1250.20">
    <property type="entry name" value="MFS general substrate transporter like domains"/>
    <property type="match status" value="1"/>
</dbReference>
<keyword evidence="12" id="KW-1185">Reference proteome</keyword>
<keyword evidence="3" id="KW-1003">Cell membrane</keyword>
<comment type="subcellular location">
    <subcellularLocation>
        <location evidence="1">Cell membrane</location>
        <topology evidence="1">Multi-pass membrane protein</topology>
    </subcellularLocation>
</comment>
<evidence type="ECO:0000256" key="1">
    <source>
        <dbReference type="ARBA" id="ARBA00004651"/>
    </source>
</evidence>
<evidence type="ECO:0000256" key="8">
    <source>
        <dbReference type="SAM" id="MobiDB-lite"/>
    </source>
</evidence>
<evidence type="ECO:0000256" key="4">
    <source>
        <dbReference type="ARBA" id="ARBA00022692"/>
    </source>
</evidence>
<dbReference type="CDD" id="cd17321">
    <property type="entry name" value="MFS_MMR_MDR_like"/>
    <property type="match status" value="1"/>
</dbReference>
<organism evidence="11 12">
    <name type="scientific">Streptomyces tsukubensis (strain DSM 42081 / NBRC 108919 / NRRL 18488 / 9993)</name>
    <dbReference type="NCBI Taxonomy" id="1114943"/>
    <lineage>
        <taxon>Bacteria</taxon>
        <taxon>Bacillati</taxon>
        <taxon>Actinomycetota</taxon>
        <taxon>Actinomycetes</taxon>
        <taxon>Kitasatosporales</taxon>
        <taxon>Streptomycetaceae</taxon>
        <taxon>Streptomyces</taxon>
    </lineage>
</organism>
<feature type="transmembrane region" description="Helical" evidence="9">
    <location>
        <begin position="411"/>
        <end position="429"/>
    </location>
</feature>
<dbReference type="GO" id="GO:0022857">
    <property type="term" value="F:transmembrane transporter activity"/>
    <property type="evidence" value="ECO:0007669"/>
    <property type="project" value="InterPro"/>
</dbReference>
<dbReference type="PANTHER" id="PTHR42718:SF47">
    <property type="entry name" value="METHYL VIOLOGEN RESISTANCE PROTEIN SMVA"/>
    <property type="match status" value="1"/>
</dbReference>
<feature type="transmembrane region" description="Helical" evidence="9">
    <location>
        <begin position="483"/>
        <end position="502"/>
    </location>
</feature>
<feature type="transmembrane region" description="Helical" evidence="9">
    <location>
        <begin position="146"/>
        <end position="165"/>
    </location>
</feature>
<evidence type="ECO:0000256" key="7">
    <source>
        <dbReference type="ARBA" id="ARBA00023251"/>
    </source>
</evidence>
<keyword evidence="5 9" id="KW-1133">Transmembrane helix</keyword>
<keyword evidence="4 9" id="KW-0812">Transmembrane</keyword>
<feature type="compositionally biased region" description="Acidic residues" evidence="8">
    <location>
        <begin position="527"/>
        <end position="547"/>
    </location>
</feature>
<protein>
    <submittedName>
        <fullName evidence="11">MFS transporter</fullName>
    </submittedName>
</protein>
<dbReference type="AlphaFoldDB" id="A0A7G3UIB0"/>
<dbReference type="PANTHER" id="PTHR42718">
    <property type="entry name" value="MAJOR FACILITATOR SUPERFAMILY MULTIDRUG TRANSPORTER MFSC"/>
    <property type="match status" value="1"/>
</dbReference>
<name>A0A7G3UIB0_STRT9</name>
<accession>A0A7G3UIB0</accession>
<evidence type="ECO:0000256" key="3">
    <source>
        <dbReference type="ARBA" id="ARBA00022475"/>
    </source>
</evidence>
<dbReference type="GO" id="GO:0005886">
    <property type="term" value="C:plasma membrane"/>
    <property type="evidence" value="ECO:0007669"/>
    <property type="project" value="UniProtKB-SubCell"/>
</dbReference>
<feature type="transmembrane region" description="Helical" evidence="9">
    <location>
        <begin position="364"/>
        <end position="390"/>
    </location>
</feature>